<evidence type="ECO:0000313" key="1">
    <source>
        <dbReference type="EMBL" id="NOK34522.1"/>
    </source>
</evidence>
<accession>A0A7Y4NT11</accession>
<organism evidence="1 2">
    <name type="scientific">Corallococcus exercitus</name>
    <dbReference type="NCBI Taxonomy" id="2316736"/>
    <lineage>
        <taxon>Bacteria</taxon>
        <taxon>Pseudomonadati</taxon>
        <taxon>Myxococcota</taxon>
        <taxon>Myxococcia</taxon>
        <taxon>Myxococcales</taxon>
        <taxon>Cystobacterineae</taxon>
        <taxon>Myxococcaceae</taxon>
        <taxon>Corallococcus</taxon>
    </lineage>
</organism>
<comment type="caution">
    <text evidence="1">The sequence shown here is derived from an EMBL/GenBank/DDBJ whole genome shotgun (WGS) entry which is preliminary data.</text>
</comment>
<keyword evidence="2" id="KW-1185">Reference proteome</keyword>
<dbReference type="EMBL" id="JABFJV010000073">
    <property type="protein sequence ID" value="NOK34522.1"/>
    <property type="molecule type" value="Genomic_DNA"/>
</dbReference>
<proteinExistence type="predicted"/>
<evidence type="ECO:0000313" key="2">
    <source>
        <dbReference type="Proteomes" id="UP000563426"/>
    </source>
</evidence>
<name>A0A7Y4NT11_9BACT</name>
<sequence length="182" mass="20108">MVGPGRKWVGPLVAVPGGGMFRTVIHYGPWQCRPAFMRSCESKCAATGHVLMGCIWLADIKMDFEGPVVHAGSRYGVSHCCCNYTPVAPATTRVSRSRWNNIRDTFRREWAKRMGAWPSDAGGTPWQGHHVFDLGHGGDPVDWDNVIPLPQDLHQYVTDSYGQCYAGAPPWNGVGVDYPYGE</sequence>
<dbReference type="AlphaFoldDB" id="A0A7Y4NT11"/>
<protein>
    <submittedName>
        <fullName evidence="1">Uncharacterized protein</fullName>
    </submittedName>
</protein>
<dbReference type="Proteomes" id="UP000563426">
    <property type="component" value="Unassembled WGS sequence"/>
</dbReference>
<reference evidence="1 2" key="1">
    <citation type="submission" date="2020-05" db="EMBL/GenBank/DDBJ databases">
        <authorList>
            <person name="Whitworth D."/>
        </authorList>
    </citation>
    <scope>NUCLEOTIDE SEQUENCE [LARGE SCALE GENOMIC DNA]</scope>
    <source>
        <strain evidence="1 2">AB043B</strain>
    </source>
</reference>
<gene>
    <name evidence="1" type="ORF">HMI49_15075</name>
</gene>